<name>A0AAX6I2R3_IRIPA</name>
<evidence type="ECO:0000313" key="1">
    <source>
        <dbReference type="EMBL" id="KAJ6847303.1"/>
    </source>
</evidence>
<organism evidence="1 2">
    <name type="scientific">Iris pallida</name>
    <name type="common">Sweet iris</name>
    <dbReference type="NCBI Taxonomy" id="29817"/>
    <lineage>
        <taxon>Eukaryota</taxon>
        <taxon>Viridiplantae</taxon>
        <taxon>Streptophyta</taxon>
        <taxon>Embryophyta</taxon>
        <taxon>Tracheophyta</taxon>
        <taxon>Spermatophyta</taxon>
        <taxon>Magnoliopsida</taxon>
        <taxon>Liliopsida</taxon>
        <taxon>Asparagales</taxon>
        <taxon>Iridaceae</taxon>
        <taxon>Iridoideae</taxon>
        <taxon>Irideae</taxon>
        <taxon>Iris</taxon>
    </lineage>
</organism>
<sequence length="33" mass="3746">MSLLLTVLTKFPWLLLTVLTKSPWLLPSGYSEP</sequence>
<keyword evidence="2" id="KW-1185">Reference proteome</keyword>
<accession>A0AAX6I2R3</accession>
<dbReference type="EMBL" id="JANAVB010005596">
    <property type="protein sequence ID" value="KAJ6847303.1"/>
    <property type="molecule type" value="Genomic_DNA"/>
</dbReference>
<dbReference type="AlphaFoldDB" id="A0AAX6I2R3"/>
<proteinExistence type="predicted"/>
<reference evidence="1" key="2">
    <citation type="submission" date="2023-04" db="EMBL/GenBank/DDBJ databases">
        <authorList>
            <person name="Bruccoleri R.E."/>
            <person name="Oakeley E.J."/>
            <person name="Faust A.-M."/>
            <person name="Dessus-Babus S."/>
            <person name="Altorfer M."/>
            <person name="Burckhardt D."/>
            <person name="Oertli M."/>
            <person name="Naumann U."/>
            <person name="Petersen F."/>
            <person name="Wong J."/>
        </authorList>
    </citation>
    <scope>NUCLEOTIDE SEQUENCE</scope>
    <source>
        <strain evidence="1">GSM-AAB239-AS_SAM_17_03QT</strain>
        <tissue evidence="1">Leaf</tissue>
    </source>
</reference>
<gene>
    <name evidence="1" type="ORF">M6B38_281685</name>
</gene>
<comment type="caution">
    <text evidence="1">The sequence shown here is derived from an EMBL/GenBank/DDBJ whole genome shotgun (WGS) entry which is preliminary data.</text>
</comment>
<reference evidence="1" key="1">
    <citation type="journal article" date="2023" name="GigaByte">
        <title>Genome assembly of the bearded iris, Iris pallida Lam.</title>
        <authorList>
            <person name="Bruccoleri R.E."/>
            <person name="Oakeley E.J."/>
            <person name="Faust A.M.E."/>
            <person name="Altorfer M."/>
            <person name="Dessus-Babus S."/>
            <person name="Burckhardt D."/>
            <person name="Oertli M."/>
            <person name="Naumann U."/>
            <person name="Petersen F."/>
            <person name="Wong J."/>
        </authorList>
    </citation>
    <scope>NUCLEOTIDE SEQUENCE</scope>
    <source>
        <strain evidence="1">GSM-AAB239-AS_SAM_17_03QT</strain>
    </source>
</reference>
<protein>
    <submittedName>
        <fullName evidence="1">Uncharacterized protein</fullName>
    </submittedName>
</protein>
<evidence type="ECO:0000313" key="2">
    <source>
        <dbReference type="Proteomes" id="UP001140949"/>
    </source>
</evidence>
<dbReference type="Proteomes" id="UP001140949">
    <property type="component" value="Unassembled WGS sequence"/>
</dbReference>